<evidence type="ECO:0000313" key="5">
    <source>
        <dbReference type="EMBL" id="EPR31042.1"/>
    </source>
</evidence>
<dbReference type="STRING" id="1121439.dsat_1169"/>
<dbReference type="PANTHER" id="PTHR30480:SF16">
    <property type="entry name" value="GLYCOSIDE HYDROLASE FAMILY 3 DOMAIN PROTEIN"/>
    <property type="match status" value="1"/>
</dbReference>
<dbReference type="SUPFAM" id="SSF51445">
    <property type="entry name" value="(Trans)glycosidases"/>
    <property type="match status" value="1"/>
</dbReference>
<dbReference type="EMBL" id="ATHI01000030">
    <property type="protein sequence ID" value="EPR31042.1"/>
    <property type="molecule type" value="Genomic_DNA"/>
</dbReference>
<gene>
    <name evidence="5" type="ORF">dsat_1169</name>
</gene>
<keyword evidence="6" id="KW-1185">Reference proteome</keyword>
<dbReference type="RefSeq" id="WP_020887866.1">
    <property type="nucleotide sequence ID" value="NZ_ATHI01000030.1"/>
</dbReference>
<reference evidence="5 6" key="1">
    <citation type="journal article" date="2013" name="Genome Announc.">
        <title>Draft genome sequences for three mercury-methylating, sulfate-reducing bacteria.</title>
        <authorList>
            <person name="Brown S.D."/>
            <person name="Hurt R.A.Jr."/>
            <person name="Gilmour C.C."/>
            <person name="Elias D.A."/>
        </authorList>
    </citation>
    <scope>NUCLEOTIDE SEQUENCE [LARGE SCALE GENOMIC DNA]</scope>
    <source>
        <strain evidence="5 6">DSM 16529</strain>
    </source>
</reference>
<dbReference type="Gene3D" id="3.40.50.1700">
    <property type="entry name" value="Glycoside hydrolase family 3 C-terminal domain"/>
    <property type="match status" value="1"/>
</dbReference>
<dbReference type="AlphaFoldDB" id="S7T1T7"/>
<dbReference type="InterPro" id="IPR001764">
    <property type="entry name" value="Glyco_hydro_3_N"/>
</dbReference>
<dbReference type="GO" id="GO:0004553">
    <property type="term" value="F:hydrolase activity, hydrolyzing O-glycosyl compounds"/>
    <property type="evidence" value="ECO:0007669"/>
    <property type="project" value="InterPro"/>
</dbReference>
<dbReference type="GO" id="GO:0009254">
    <property type="term" value="P:peptidoglycan turnover"/>
    <property type="evidence" value="ECO:0007669"/>
    <property type="project" value="TreeGrafter"/>
</dbReference>
<dbReference type="PANTHER" id="PTHR30480">
    <property type="entry name" value="BETA-HEXOSAMINIDASE-RELATED"/>
    <property type="match status" value="1"/>
</dbReference>
<evidence type="ECO:0000256" key="1">
    <source>
        <dbReference type="ARBA" id="ARBA00005336"/>
    </source>
</evidence>
<evidence type="ECO:0000259" key="4">
    <source>
        <dbReference type="Pfam" id="PF00933"/>
    </source>
</evidence>
<dbReference type="Gene3D" id="3.20.20.300">
    <property type="entry name" value="Glycoside hydrolase, family 3, N-terminal domain"/>
    <property type="match status" value="1"/>
</dbReference>
<sequence length="629" mass="67874">MIRIQPRCETGSRRIAFHRVLAAFLCLLFLWPAGLVAQSTAMDPREEGGLRSGKATTFEEMLHRHRLQRLKEHALLTSERAWKAREDHFAARLSGMSLREKVGQVFMVTFPGDVYTGDVADLVENWKVGGVMLYGAAGNVGSPRQVKRLTDALRDHALVGGKPLPLFISVDQEGGPVARLRDGFTVFPSAMSIAATGSPENAALAARLTARELLAVGVNVNFAPVADVNTNPDNPIIGLRSYGSSPYLVAAFVRAAVRAYGEMGLLATAKHFPGHGEADIDSHLDLPVLDVDRDRLANIELPPFFAAEQQGVPMIMTAHIALPKLHPESPDLPATLSHRVLTGLLREQMEFPGLIVTDSMFMGAIMQRYGVEEAALTAFEAGADILLYGADLYARGGDGDTVALQKQAMEALYQAVRSGRIPAKRLDESVERILRAKARIAPGLHIPEDDRYALIAAGDVSAVVTAERMAAEGVTIVRHQDFFPLPEDGALVVVYPRELSALADAFRVRLPWARLVPVERDPGEEDVVRAVNAAKNAVRVVAVVTDCRKFSGQERLVRALGERAAVVAAGLPYDLALFPSAPLLVATYGPHPGALAVLPRLLEGEFKPRGTLPVELPGLGGIGFSDSLP</sequence>
<evidence type="ECO:0000256" key="3">
    <source>
        <dbReference type="ARBA" id="ARBA00023295"/>
    </source>
</evidence>
<dbReference type="PATRIC" id="fig|1121439.3.peg.2551"/>
<evidence type="ECO:0000256" key="2">
    <source>
        <dbReference type="ARBA" id="ARBA00022801"/>
    </source>
</evidence>
<accession>S7T1T7</accession>
<proteinExistence type="inferred from homology"/>
<keyword evidence="2 5" id="KW-0378">Hydrolase</keyword>
<name>S7T1T7_9BACT</name>
<dbReference type="InterPro" id="IPR050226">
    <property type="entry name" value="NagZ_Beta-hexosaminidase"/>
</dbReference>
<protein>
    <submittedName>
        <fullName evidence="5">Glycoside hydrolase family 3 domain protein</fullName>
    </submittedName>
</protein>
<organism evidence="5 6">
    <name type="scientific">Alkalidesulfovibrio alkalitolerans DSM 16529</name>
    <dbReference type="NCBI Taxonomy" id="1121439"/>
    <lineage>
        <taxon>Bacteria</taxon>
        <taxon>Pseudomonadati</taxon>
        <taxon>Thermodesulfobacteriota</taxon>
        <taxon>Desulfovibrionia</taxon>
        <taxon>Desulfovibrionales</taxon>
        <taxon>Desulfovibrionaceae</taxon>
        <taxon>Alkalidesulfovibrio</taxon>
    </lineage>
</organism>
<dbReference type="InterPro" id="IPR036881">
    <property type="entry name" value="Glyco_hydro_3_C_sf"/>
</dbReference>
<comment type="similarity">
    <text evidence="1">Belongs to the glycosyl hydrolase 3 family.</text>
</comment>
<feature type="domain" description="Glycoside hydrolase family 3 N-terminal" evidence="4">
    <location>
        <begin position="98"/>
        <end position="435"/>
    </location>
</feature>
<dbReference type="InterPro" id="IPR036962">
    <property type="entry name" value="Glyco_hydro_3_N_sf"/>
</dbReference>
<dbReference type="Proteomes" id="UP000014975">
    <property type="component" value="Unassembled WGS sequence"/>
</dbReference>
<evidence type="ECO:0000313" key="6">
    <source>
        <dbReference type="Proteomes" id="UP000014975"/>
    </source>
</evidence>
<dbReference type="InterPro" id="IPR017853">
    <property type="entry name" value="GH"/>
</dbReference>
<dbReference type="GO" id="GO:0005975">
    <property type="term" value="P:carbohydrate metabolic process"/>
    <property type="evidence" value="ECO:0007669"/>
    <property type="project" value="InterPro"/>
</dbReference>
<comment type="caution">
    <text evidence="5">The sequence shown here is derived from an EMBL/GenBank/DDBJ whole genome shotgun (WGS) entry which is preliminary data.</text>
</comment>
<dbReference type="eggNOG" id="COG1472">
    <property type="taxonomic scope" value="Bacteria"/>
</dbReference>
<dbReference type="Pfam" id="PF00933">
    <property type="entry name" value="Glyco_hydro_3"/>
    <property type="match status" value="1"/>
</dbReference>
<keyword evidence="3" id="KW-0326">Glycosidase</keyword>